<keyword evidence="1" id="KW-1133">Transmembrane helix</keyword>
<feature type="transmembrane region" description="Helical" evidence="1">
    <location>
        <begin position="194"/>
        <end position="214"/>
    </location>
</feature>
<evidence type="ECO:0000313" key="2">
    <source>
        <dbReference type="EMBL" id="CAD9143758.1"/>
    </source>
</evidence>
<name>A0A7S1QN86_ALECA</name>
<accession>A0A7S1QN86</accession>
<evidence type="ECO:0000256" key="1">
    <source>
        <dbReference type="SAM" id="Phobius"/>
    </source>
</evidence>
<sequence>MANKVVASLGAGCAGFLAFLWLITLMRPWTWLWSDNQVVLFKVNLFSIRITKGTLGHGLSIIGGAIDGIFGTSNYEKMAKLFNQAYWMEEGVQELCMVGIDQIWHWCEIWVMVKYASMIFIFLGFLTAIFLGMGGAFMYYYAHHHATHTGRMWIRSCFITAPCLAWVGLLQYVLLTFQLGKSERQILVDTHAGYGPGFIVACALTVLSILPMYVHGVYTKVDDFEKHGDNDEFMESPNPMGPPFGSAQAPMQMPNTGHTTVQMMDMGQVPGAYGVTQQPQFGLQPVQQPMPYNAAPQMGAPPPLMGSARPMAYATPGSGAPAW</sequence>
<organism evidence="2">
    <name type="scientific">Alexandrium catenella</name>
    <name type="common">Red tide dinoflagellate</name>
    <name type="synonym">Gonyaulax catenella</name>
    <dbReference type="NCBI Taxonomy" id="2925"/>
    <lineage>
        <taxon>Eukaryota</taxon>
        <taxon>Sar</taxon>
        <taxon>Alveolata</taxon>
        <taxon>Dinophyceae</taxon>
        <taxon>Gonyaulacales</taxon>
        <taxon>Pyrocystaceae</taxon>
        <taxon>Alexandrium</taxon>
    </lineage>
</organism>
<dbReference type="EMBL" id="HBGE01046842">
    <property type="protein sequence ID" value="CAD9143758.1"/>
    <property type="molecule type" value="Transcribed_RNA"/>
</dbReference>
<feature type="transmembrane region" description="Helical" evidence="1">
    <location>
        <begin position="118"/>
        <end position="141"/>
    </location>
</feature>
<protein>
    <submittedName>
        <fullName evidence="2">Uncharacterized protein</fullName>
    </submittedName>
</protein>
<proteinExistence type="predicted"/>
<feature type="transmembrane region" description="Helical" evidence="1">
    <location>
        <begin position="153"/>
        <end position="174"/>
    </location>
</feature>
<dbReference type="AlphaFoldDB" id="A0A7S1QN86"/>
<keyword evidence="1" id="KW-0812">Transmembrane</keyword>
<feature type="transmembrane region" description="Helical" evidence="1">
    <location>
        <begin position="5"/>
        <end position="26"/>
    </location>
</feature>
<keyword evidence="1" id="KW-0472">Membrane</keyword>
<reference evidence="2" key="1">
    <citation type="submission" date="2021-01" db="EMBL/GenBank/DDBJ databases">
        <authorList>
            <person name="Corre E."/>
            <person name="Pelletier E."/>
            <person name="Niang G."/>
            <person name="Scheremetjew M."/>
            <person name="Finn R."/>
            <person name="Kale V."/>
            <person name="Holt S."/>
            <person name="Cochrane G."/>
            <person name="Meng A."/>
            <person name="Brown T."/>
            <person name="Cohen L."/>
        </authorList>
    </citation>
    <scope>NUCLEOTIDE SEQUENCE</scope>
    <source>
        <strain evidence="2">OF101</strain>
    </source>
</reference>
<gene>
    <name evidence="2" type="ORF">ACAT0790_LOCUS28273</name>
</gene>